<organism evidence="1 2">
    <name type="scientific">Marinifilum caeruleilacunae</name>
    <dbReference type="NCBI Taxonomy" id="2499076"/>
    <lineage>
        <taxon>Bacteria</taxon>
        <taxon>Pseudomonadati</taxon>
        <taxon>Bacteroidota</taxon>
        <taxon>Bacteroidia</taxon>
        <taxon>Marinilabiliales</taxon>
        <taxon>Marinifilaceae</taxon>
    </lineage>
</organism>
<proteinExistence type="predicted"/>
<sequence length="123" mass="14409">MINVEYKSDKDILDVVMTGRIQFAQMKEYCLNLLKDLTTPKHIRILEDASQAELLYDIDDAERLGTILEAELDHRFIVSHALIRRNPLDTAYGIIRMKTNTNDRYHLKVFSTAENGRDWLLRE</sequence>
<reference evidence="1 2" key="1">
    <citation type="submission" date="2018-12" db="EMBL/GenBank/DDBJ databases">
        <title>Marinifilum JC070 sp. nov., a marine bacterium isolated from Yongle Blue Hole in the South China Sea.</title>
        <authorList>
            <person name="Fu T."/>
        </authorList>
    </citation>
    <scope>NUCLEOTIDE SEQUENCE [LARGE SCALE GENOMIC DNA]</scope>
    <source>
        <strain evidence="1 2">JC070</strain>
    </source>
</reference>
<keyword evidence="2" id="KW-1185">Reference proteome</keyword>
<dbReference type="Proteomes" id="UP000732105">
    <property type="component" value="Unassembled WGS sequence"/>
</dbReference>
<protein>
    <submittedName>
        <fullName evidence="1">Uncharacterized protein</fullName>
    </submittedName>
</protein>
<dbReference type="RefSeq" id="WP_171594582.1">
    <property type="nucleotide sequence ID" value="NZ_RZNH01000006.1"/>
</dbReference>
<evidence type="ECO:0000313" key="2">
    <source>
        <dbReference type="Proteomes" id="UP000732105"/>
    </source>
</evidence>
<evidence type="ECO:0000313" key="1">
    <source>
        <dbReference type="EMBL" id="NOU59305.1"/>
    </source>
</evidence>
<name>A0ABX1WT68_9BACT</name>
<gene>
    <name evidence="1" type="ORF">ELS83_05700</name>
</gene>
<accession>A0ABX1WT68</accession>
<dbReference type="EMBL" id="RZNH01000006">
    <property type="protein sequence ID" value="NOU59305.1"/>
    <property type="molecule type" value="Genomic_DNA"/>
</dbReference>
<comment type="caution">
    <text evidence="1">The sequence shown here is derived from an EMBL/GenBank/DDBJ whole genome shotgun (WGS) entry which is preliminary data.</text>
</comment>